<evidence type="ECO:0000256" key="7">
    <source>
        <dbReference type="ARBA" id="ARBA00022723"/>
    </source>
</evidence>
<comment type="subcellular location">
    <subcellularLocation>
        <location evidence="2">Membrane</location>
        <topology evidence="2">Single-pass membrane protein</topology>
    </subcellularLocation>
</comment>
<dbReference type="SUPFAM" id="SSF48264">
    <property type="entry name" value="Cytochrome P450"/>
    <property type="match status" value="1"/>
</dbReference>
<comment type="cofactor">
    <cofactor evidence="1 15">
        <name>heme</name>
        <dbReference type="ChEBI" id="CHEBI:30413"/>
    </cofactor>
</comment>
<evidence type="ECO:0000256" key="16">
    <source>
        <dbReference type="RuleBase" id="RU000461"/>
    </source>
</evidence>
<reference evidence="18 19" key="1">
    <citation type="submission" date="2019-04" db="EMBL/GenBank/DDBJ databases">
        <title>Fungal friends and foes A comparative genomics study of 23 Aspergillus species from section Flavi.</title>
        <authorList>
            <consortium name="DOE Joint Genome Institute"/>
            <person name="Kjaerbolling I."/>
            <person name="Vesth T.C."/>
            <person name="Frisvad J.C."/>
            <person name="Nybo J.L."/>
            <person name="Theobald S."/>
            <person name="Kildgaard S."/>
            <person name="Petersen T.I."/>
            <person name="Kuo A."/>
            <person name="Sato A."/>
            <person name="Lyhne E.K."/>
            <person name="Kogle M.E."/>
            <person name="Wiebenga A."/>
            <person name="Kun R.S."/>
            <person name="Lubbers R.J."/>
            <person name="Makela M.R."/>
            <person name="Barry K."/>
            <person name="Chovatia M."/>
            <person name="Clum A."/>
            <person name="Daum C."/>
            <person name="Haridas S."/>
            <person name="He G."/>
            <person name="LaButti K."/>
            <person name="Lipzen A."/>
            <person name="Mondo S."/>
            <person name="Pangilinan J."/>
            <person name="Riley R."/>
            <person name="Salamov A."/>
            <person name="Simmons B.A."/>
            <person name="Magnuson J.K."/>
            <person name="Henrissat B."/>
            <person name="Mortensen U.H."/>
            <person name="Larsen T.O."/>
            <person name="De vries R.P."/>
            <person name="Grigoriev I.V."/>
            <person name="Machida M."/>
            <person name="Baker S.E."/>
            <person name="Andersen M.R."/>
        </authorList>
    </citation>
    <scope>NUCLEOTIDE SEQUENCE [LARGE SCALE GENOMIC DNA]</scope>
    <source>
        <strain evidence="18 19">CBS 126849</strain>
    </source>
</reference>
<dbReference type="InterPro" id="IPR050121">
    <property type="entry name" value="Cytochrome_P450_monoxygenase"/>
</dbReference>
<dbReference type="InterPro" id="IPR001128">
    <property type="entry name" value="Cyt_P450"/>
</dbReference>
<keyword evidence="5 15" id="KW-0349">Heme</keyword>
<evidence type="ECO:0000256" key="5">
    <source>
        <dbReference type="ARBA" id="ARBA00022617"/>
    </source>
</evidence>
<feature type="binding site" description="axial binding residue" evidence="15">
    <location>
        <position position="487"/>
    </location>
    <ligand>
        <name>heme</name>
        <dbReference type="ChEBI" id="CHEBI:30413"/>
    </ligand>
    <ligandPart>
        <name>Fe</name>
        <dbReference type="ChEBI" id="CHEBI:18248"/>
    </ligandPart>
</feature>
<protein>
    <recommendedName>
        <fullName evidence="14">Cytochrome P450 monooxygenase otaC</fullName>
    </recommendedName>
</protein>
<accession>A0A5N6F238</accession>
<evidence type="ECO:0000256" key="10">
    <source>
        <dbReference type="ARBA" id="ARBA00023004"/>
    </source>
</evidence>
<sequence>MICNIDWCYLRLWNTLIPIFPLPFLQPANVPEIMGVISVVTFLASVKEHFIISILLLFPIVLILRTIYRLYIDPLHHIPGPKLAAISHLYEFYHDVIRGGLFIWEIEKMHQEYGPIVRINPREVHIKDPYFYDELYAPAHGWRDKDAKSVEIFSSPTALVSTVDHHTHRMRRKLLTSFFSRRSIERIEPVIHESLSKFLDSLITAYEEDSVVELIDRLQALTGHVITQYAYGENYGLHEPQNIGKGIVKVVQEGTEQIHLHRFFPIIQRFLRLIPSFFMTQLFPARAAMYDLLHGVRKKSIEVLQQKDVCTPTERTTMFHALTAPEVPPEERNLQRLEDEGLVLFAAGTETTATTLGVAIFHILNDPAVLTKLRKELEQVMPTPDHLATWRELEKLPYLNGVIHEALRFSGLAMRQQRVSPTEVIKYKDYAIPPGTPVSMLQYFLHTDPALFSDPEKFYPERWMLAAERNESLSRFLVTFGKGTRSCIGMNLAYAELHTALAAIVRRFDLELYQTTAEDIRFVRDKLLPRAKNGPWRVRVKVVGIRKD</sequence>
<evidence type="ECO:0000256" key="9">
    <source>
        <dbReference type="ARBA" id="ARBA00023002"/>
    </source>
</evidence>
<dbReference type="GO" id="GO:0020037">
    <property type="term" value="F:heme binding"/>
    <property type="evidence" value="ECO:0007669"/>
    <property type="project" value="InterPro"/>
</dbReference>
<dbReference type="InterPro" id="IPR017972">
    <property type="entry name" value="Cyt_P450_CS"/>
</dbReference>
<dbReference type="GO" id="GO:0016705">
    <property type="term" value="F:oxidoreductase activity, acting on paired donors, with incorporation or reduction of molecular oxygen"/>
    <property type="evidence" value="ECO:0007669"/>
    <property type="project" value="InterPro"/>
</dbReference>
<evidence type="ECO:0000256" key="11">
    <source>
        <dbReference type="ARBA" id="ARBA00023033"/>
    </source>
</evidence>
<dbReference type="PANTHER" id="PTHR24305:SF157">
    <property type="entry name" value="N-ACETYLTRYPTOPHAN 6-HYDROXYLASE IVOC-RELATED"/>
    <property type="match status" value="1"/>
</dbReference>
<keyword evidence="8 17" id="KW-1133">Transmembrane helix</keyword>
<dbReference type="GO" id="GO:0004497">
    <property type="term" value="F:monooxygenase activity"/>
    <property type="evidence" value="ECO:0007669"/>
    <property type="project" value="UniProtKB-KW"/>
</dbReference>
<name>A0A5N6F238_9EURO</name>
<proteinExistence type="inferred from homology"/>
<dbReference type="PRINTS" id="PR00463">
    <property type="entry name" value="EP450I"/>
</dbReference>
<dbReference type="Proteomes" id="UP000326799">
    <property type="component" value="Unassembled WGS sequence"/>
</dbReference>
<comment type="catalytic activity">
    <reaction evidence="13">
        <text>7-methylmellein + 3 reduced [NADPH--hemoprotein reductase] + 3 O2 = 7-carboxymellein + 3 oxidized [NADPH--hemoprotein reductase] + 4 H2O + 4 H(+)</text>
        <dbReference type="Rhea" id="RHEA:72771"/>
        <dbReference type="Rhea" id="RHEA-COMP:11964"/>
        <dbReference type="Rhea" id="RHEA-COMP:11965"/>
        <dbReference type="ChEBI" id="CHEBI:15377"/>
        <dbReference type="ChEBI" id="CHEBI:15378"/>
        <dbReference type="ChEBI" id="CHEBI:15379"/>
        <dbReference type="ChEBI" id="CHEBI:57618"/>
        <dbReference type="ChEBI" id="CHEBI:58210"/>
        <dbReference type="ChEBI" id="CHEBI:192524"/>
        <dbReference type="ChEBI" id="CHEBI:192525"/>
    </reaction>
    <physiologicalReaction direction="left-to-right" evidence="13">
        <dbReference type="Rhea" id="RHEA:72772"/>
    </physiologicalReaction>
</comment>
<comment type="pathway">
    <text evidence="3">Mycotoxin biosynthesis.</text>
</comment>
<comment type="similarity">
    <text evidence="4 16">Belongs to the cytochrome P450 family.</text>
</comment>
<keyword evidence="9 16" id="KW-0560">Oxidoreductase</keyword>
<dbReference type="GO" id="GO:0005506">
    <property type="term" value="F:iron ion binding"/>
    <property type="evidence" value="ECO:0007669"/>
    <property type="project" value="InterPro"/>
</dbReference>
<evidence type="ECO:0000256" key="12">
    <source>
        <dbReference type="ARBA" id="ARBA00023136"/>
    </source>
</evidence>
<organism evidence="18 19">
    <name type="scientific">Aspergillus novoparasiticus</name>
    <dbReference type="NCBI Taxonomy" id="986946"/>
    <lineage>
        <taxon>Eukaryota</taxon>
        <taxon>Fungi</taxon>
        <taxon>Dikarya</taxon>
        <taxon>Ascomycota</taxon>
        <taxon>Pezizomycotina</taxon>
        <taxon>Eurotiomycetes</taxon>
        <taxon>Eurotiomycetidae</taxon>
        <taxon>Eurotiales</taxon>
        <taxon>Aspergillaceae</taxon>
        <taxon>Aspergillus</taxon>
        <taxon>Aspergillus subgen. Circumdati</taxon>
    </lineage>
</organism>
<dbReference type="EMBL" id="ML733409">
    <property type="protein sequence ID" value="KAB8222880.1"/>
    <property type="molecule type" value="Genomic_DNA"/>
</dbReference>
<evidence type="ECO:0000256" key="2">
    <source>
        <dbReference type="ARBA" id="ARBA00004167"/>
    </source>
</evidence>
<gene>
    <name evidence="18" type="ORF">BDV33DRAFT_168054</name>
</gene>
<dbReference type="CDD" id="cd11062">
    <property type="entry name" value="CYP58-like"/>
    <property type="match status" value="1"/>
</dbReference>
<dbReference type="PRINTS" id="PR00385">
    <property type="entry name" value="P450"/>
</dbReference>
<dbReference type="InterPro" id="IPR002401">
    <property type="entry name" value="Cyt_P450_E_grp-I"/>
</dbReference>
<keyword evidence="10 15" id="KW-0408">Iron</keyword>
<dbReference type="InterPro" id="IPR036396">
    <property type="entry name" value="Cyt_P450_sf"/>
</dbReference>
<keyword evidence="7 15" id="KW-0479">Metal-binding</keyword>
<dbReference type="Gene3D" id="1.10.630.10">
    <property type="entry name" value="Cytochrome P450"/>
    <property type="match status" value="1"/>
</dbReference>
<feature type="transmembrane region" description="Helical" evidence="17">
    <location>
        <begin position="50"/>
        <end position="68"/>
    </location>
</feature>
<keyword evidence="19" id="KW-1185">Reference proteome</keyword>
<dbReference type="Pfam" id="PF00067">
    <property type="entry name" value="p450"/>
    <property type="match status" value="1"/>
</dbReference>
<dbReference type="FunFam" id="1.10.630.10:FF:000069">
    <property type="entry name" value="Cytochrome P450, putative (Eurofung)"/>
    <property type="match status" value="1"/>
</dbReference>
<evidence type="ECO:0000256" key="15">
    <source>
        <dbReference type="PIRSR" id="PIRSR602401-1"/>
    </source>
</evidence>
<evidence type="ECO:0000256" key="6">
    <source>
        <dbReference type="ARBA" id="ARBA00022692"/>
    </source>
</evidence>
<evidence type="ECO:0000313" key="18">
    <source>
        <dbReference type="EMBL" id="KAB8222880.1"/>
    </source>
</evidence>
<dbReference type="PROSITE" id="PS00086">
    <property type="entry name" value="CYTOCHROME_P450"/>
    <property type="match status" value="1"/>
</dbReference>
<keyword evidence="11 16" id="KW-0503">Monooxygenase</keyword>
<dbReference type="AlphaFoldDB" id="A0A5N6F238"/>
<keyword evidence="12 17" id="KW-0472">Membrane</keyword>
<dbReference type="GO" id="GO:0016020">
    <property type="term" value="C:membrane"/>
    <property type="evidence" value="ECO:0007669"/>
    <property type="project" value="UniProtKB-SubCell"/>
</dbReference>
<evidence type="ECO:0000313" key="19">
    <source>
        <dbReference type="Proteomes" id="UP000326799"/>
    </source>
</evidence>
<evidence type="ECO:0000256" key="3">
    <source>
        <dbReference type="ARBA" id="ARBA00004685"/>
    </source>
</evidence>
<keyword evidence="6 17" id="KW-0812">Transmembrane</keyword>
<evidence type="ECO:0000256" key="17">
    <source>
        <dbReference type="SAM" id="Phobius"/>
    </source>
</evidence>
<dbReference type="PANTHER" id="PTHR24305">
    <property type="entry name" value="CYTOCHROME P450"/>
    <property type="match status" value="1"/>
</dbReference>
<evidence type="ECO:0000256" key="1">
    <source>
        <dbReference type="ARBA" id="ARBA00001971"/>
    </source>
</evidence>
<evidence type="ECO:0000256" key="14">
    <source>
        <dbReference type="ARBA" id="ARBA00069646"/>
    </source>
</evidence>
<evidence type="ECO:0000256" key="4">
    <source>
        <dbReference type="ARBA" id="ARBA00010617"/>
    </source>
</evidence>
<evidence type="ECO:0000256" key="8">
    <source>
        <dbReference type="ARBA" id="ARBA00022989"/>
    </source>
</evidence>
<evidence type="ECO:0000256" key="13">
    <source>
        <dbReference type="ARBA" id="ARBA00051517"/>
    </source>
</evidence>